<keyword evidence="1 6" id="KW-0028">Amino-acid biosynthesis</keyword>
<evidence type="ECO:0000256" key="4">
    <source>
        <dbReference type="ARBA" id="ARBA00022842"/>
    </source>
</evidence>
<keyword evidence="3 6" id="KW-0378">Hydrolase</keyword>
<dbReference type="FunFam" id="3.40.50.1000:FF:000088">
    <property type="entry name" value="Probable bifunctional methylthioribulose-1-phosphate dehydratase/enolase-phosphatase E1"/>
    <property type="match status" value="1"/>
</dbReference>
<keyword evidence="6" id="KW-0963">Cytoplasm</keyword>
<dbReference type="Gene3D" id="3.40.50.1000">
    <property type="entry name" value="HAD superfamily/HAD-like"/>
    <property type="match status" value="1"/>
</dbReference>
<organism evidence="7 8">
    <name type="scientific">Aquilegia coerulea</name>
    <name type="common">Rocky mountain columbine</name>
    <dbReference type="NCBI Taxonomy" id="218851"/>
    <lineage>
        <taxon>Eukaryota</taxon>
        <taxon>Viridiplantae</taxon>
        <taxon>Streptophyta</taxon>
        <taxon>Embryophyta</taxon>
        <taxon>Tracheophyta</taxon>
        <taxon>Spermatophyta</taxon>
        <taxon>Magnoliopsida</taxon>
        <taxon>Ranunculales</taxon>
        <taxon>Ranunculaceae</taxon>
        <taxon>Thalictroideae</taxon>
        <taxon>Aquilegia</taxon>
    </lineage>
</organism>
<feature type="binding site" evidence="6">
    <location>
        <position position="291"/>
    </location>
    <ligand>
        <name>substrate</name>
    </ligand>
</feature>
<comment type="pathway">
    <text evidence="6">Amino-acid biosynthesis; L-methionine biosynthesis via salvage pathway; L-methionine from S-methyl-5-thio-alpha-D-ribose 1-phosphate: step 3/6.</text>
</comment>
<evidence type="ECO:0000256" key="3">
    <source>
        <dbReference type="ARBA" id="ARBA00022801"/>
    </source>
</evidence>
<name>A0A2G5CVD1_AQUCA</name>
<dbReference type="EC" id="3.1.3.77" evidence="6"/>
<dbReference type="Gene3D" id="1.10.720.60">
    <property type="match status" value="1"/>
</dbReference>
<dbReference type="OrthoDB" id="191080at2759"/>
<keyword evidence="6" id="KW-0539">Nucleus</keyword>
<comment type="function">
    <text evidence="6">Bifunctional enzyme that catalyzes the enolization of 2,3-diketo-5-methylthiopentyl-1-phosphate (DK-MTP-1-P) into the intermediate 2-hydroxy-3-keto-5-methylthiopentenyl-1-phosphate (HK-MTPenyl-1-P), which is then dephosphorylated to form the acireductone 1,2-dihydroxy-3-keto-5-methylthiopentene (DHK-MTPene).</text>
</comment>
<keyword evidence="5 6" id="KW-0486">Methionine biosynthesis</keyword>
<comment type="catalytic activity">
    <reaction evidence="6">
        <text>5-methylsulfanyl-2,3-dioxopentyl phosphate + H2O = 1,2-dihydroxy-5-(methylsulfanyl)pent-1-en-3-one + phosphate</text>
        <dbReference type="Rhea" id="RHEA:21700"/>
        <dbReference type="ChEBI" id="CHEBI:15377"/>
        <dbReference type="ChEBI" id="CHEBI:43474"/>
        <dbReference type="ChEBI" id="CHEBI:49252"/>
        <dbReference type="ChEBI" id="CHEBI:58828"/>
        <dbReference type="EC" id="3.1.3.77"/>
    </reaction>
</comment>
<keyword evidence="4 6" id="KW-0460">Magnesium</keyword>
<evidence type="ECO:0000313" key="8">
    <source>
        <dbReference type="Proteomes" id="UP000230069"/>
    </source>
</evidence>
<dbReference type="SFLD" id="SFLDG01129">
    <property type="entry name" value="C1.5:_HAD__Beta-PGM__Phosphata"/>
    <property type="match status" value="1"/>
</dbReference>
<comment type="pathway">
    <text evidence="6">Amino-acid biosynthesis; L-methionine biosynthesis via salvage pathway; L-methionine from S-methyl-5-thio-alpha-D-ribose 1-phosphate: step 4/6.</text>
</comment>
<dbReference type="HAMAP" id="MF_03117">
    <property type="entry name" value="Salvage_MtnC_euk"/>
    <property type="match status" value="1"/>
</dbReference>
<dbReference type="GO" id="GO:0043874">
    <property type="term" value="F:acireductone synthase activity"/>
    <property type="evidence" value="ECO:0007669"/>
    <property type="project" value="UniProtKB-EC"/>
</dbReference>
<dbReference type="GO" id="GO:0005737">
    <property type="term" value="C:cytoplasm"/>
    <property type="evidence" value="ECO:0007669"/>
    <property type="project" value="UniProtKB-SubCell"/>
</dbReference>
<dbReference type="UniPathway" id="UPA00904">
    <property type="reaction ID" value="UER00876"/>
</dbReference>
<feature type="binding site" evidence="6">
    <location>
        <position position="317"/>
    </location>
    <ligand>
        <name>Mg(2+)</name>
        <dbReference type="ChEBI" id="CHEBI:18420"/>
    </ligand>
</feature>
<dbReference type="NCBIfam" id="TIGR01691">
    <property type="entry name" value="enolase-ppase"/>
    <property type="match status" value="1"/>
</dbReference>
<dbReference type="InterPro" id="IPR023214">
    <property type="entry name" value="HAD_sf"/>
</dbReference>
<comment type="subunit">
    <text evidence="6">Monomer.</text>
</comment>
<dbReference type="InParanoid" id="A0A2G5CVD1"/>
<dbReference type="SFLD" id="SFLDG01133">
    <property type="entry name" value="C1.5.4:_Enolase-phosphatase_Li"/>
    <property type="match status" value="1"/>
</dbReference>
<dbReference type="FunFam" id="1.10.720.60:FF:000001">
    <property type="entry name" value="Probable bifunctional methylthioribulose-1-phosphate dehydratase/enolase-phosphatase E1"/>
    <property type="match status" value="1"/>
</dbReference>
<dbReference type="HAMAP" id="MF_01681">
    <property type="entry name" value="Salvage_MtnC"/>
    <property type="match status" value="1"/>
</dbReference>
<reference evidence="7 8" key="1">
    <citation type="submission" date="2017-09" db="EMBL/GenBank/DDBJ databases">
        <title>WGS assembly of Aquilegia coerulea Goldsmith.</title>
        <authorList>
            <person name="Hodges S."/>
            <person name="Kramer E."/>
            <person name="Nordborg M."/>
            <person name="Tomkins J."/>
            <person name="Borevitz J."/>
            <person name="Derieg N."/>
            <person name="Yan J."/>
            <person name="Mihaltcheva S."/>
            <person name="Hayes R.D."/>
            <person name="Rokhsar D."/>
        </authorList>
    </citation>
    <scope>NUCLEOTIDE SEQUENCE [LARGE SCALE GENOMIC DNA]</scope>
    <source>
        <strain evidence="8">cv. Goldsmith</strain>
    </source>
</reference>
<feature type="binding site" evidence="6">
    <location>
        <begin position="257"/>
        <end position="258"/>
    </location>
    <ligand>
        <name>substrate</name>
    </ligand>
</feature>
<comment type="subcellular location">
    <subcellularLocation>
        <location evidence="6">Cytoplasm</location>
    </subcellularLocation>
    <subcellularLocation>
        <location evidence="6">Nucleus</location>
    </subcellularLocation>
</comment>
<dbReference type="InterPro" id="IPR023943">
    <property type="entry name" value="Enolase-ppase_E1"/>
</dbReference>
<comment type="similarity">
    <text evidence="6">Belongs to the HAD-like hydrolase superfamily. MasA/MtnC family.</text>
</comment>
<protein>
    <recommendedName>
        <fullName evidence="6">Enolase-phosphatase E1</fullName>
        <ecNumber evidence="6">3.1.3.77</ecNumber>
    </recommendedName>
    <alternativeName>
        <fullName evidence="6">2,3-diketo-5-methylthio-1-phosphopentane phosphatase</fullName>
    </alternativeName>
</protein>
<accession>A0A2G5CVD1</accession>
<dbReference type="PANTHER" id="PTHR20371">
    <property type="entry name" value="ENOLASE-PHOSPHATASE E1"/>
    <property type="match status" value="1"/>
</dbReference>
<sequence>MLYFVLSTPPLPPLLPKYSKCTDCDSFFFFFFKAYRMRNARSVIYSHGINACRSNLSEFPVECHQYLLKEKLYTLGFDQSFPGHGPLHNVESYNYKNGRRVVKARALHESALQPLQRYILLDIEGTTTPISFVTDVLFPYARNNVRKHLSATYDTEETKADIKLLRAQVEDDLKQGVIGAIPIPPEDAEKEEMISSLAANVEEMIKADRKITALKQLQGHVWRTGFQTKELEAVVYEDVPEALRKWHASGLKVYIYSSGSIEAQKLIFGNSNYGDLRKYLCGFFDTTIGNKKEARSYLEISQSLGVDSPTEVLFFTDIYQEAIAAKEAGLEVIISVRPGNGPLPENHGFKTIESFVEILDPI</sequence>
<dbReference type="SUPFAM" id="SSF56784">
    <property type="entry name" value="HAD-like"/>
    <property type="match status" value="1"/>
</dbReference>
<proteinExistence type="inferred from homology"/>
<keyword evidence="2 6" id="KW-0479">Metal-binding</keyword>
<dbReference type="EMBL" id="KZ305053">
    <property type="protein sequence ID" value="PIA35238.1"/>
    <property type="molecule type" value="Genomic_DNA"/>
</dbReference>
<comment type="cofactor">
    <cofactor evidence="6">
        <name>Mg(2+)</name>
        <dbReference type="ChEBI" id="CHEBI:18420"/>
    </cofactor>
    <text evidence="6">Binds 1 Mg(2+) ion per subunit.</text>
</comment>
<dbReference type="CDD" id="cd01629">
    <property type="entry name" value="HAD_EP"/>
    <property type="match status" value="1"/>
</dbReference>
<evidence type="ECO:0000256" key="2">
    <source>
        <dbReference type="ARBA" id="ARBA00022723"/>
    </source>
</evidence>
<evidence type="ECO:0000256" key="6">
    <source>
        <dbReference type="HAMAP-Rule" id="MF_03117"/>
    </source>
</evidence>
<keyword evidence="8" id="KW-1185">Reference proteome</keyword>
<dbReference type="GO" id="GO:0000287">
    <property type="term" value="F:magnesium ion binding"/>
    <property type="evidence" value="ECO:0007669"/>
    <property type="project" value="UniProtKB-UniRule"/>
</dbReference>
<evidence type="ECO:0000256" key="1">
    <source>
        <dbReference type="ARBA" id="ARBA00022605"/>
    </source>
</evidence>
<dbReference type="AlphaFoldDB" id="A0A2G5CVD1"/>
<dbReference type="STRING" id="218851.A0A2G5CVD1"/>
<evidence type="ECO:0000256" key="5">
    <source>
        <dbReference type="ARBA" id="ARBA00023167"/>
    </source>
</evidence>
<gene>
    <name evidence="7" type="ORF">AQUCO_03600123v1</name>
</gene>
<feature type="binding site" evidence="6">
    <location>
        <position position="124"/>
    </location>
    <ligand>
        <name>Mg(2+)</name>
        <dbReference type="ChEBI" id="CHEBI:18420"/>
    </ligand>
</feature>
<dbReference type="SFLD" id="SFLDS00003">
    <property type="entry name" value="Haloacid_Dehalogenase"/>
    <property type="match status" value="1"/>
</dbReference>
<dbReference type="PANTHER" id="PTHR20371:SF1">
    <property type="entry name" value="ENOLASE-PHOSPHATASE E1"/>
    <property type="match status" value="1"/>
</dbReference>
<feature type="binding site" evidence="6">
    <location>
        <position position="122"/>
    </location>
    <ligand>
        <name>Mg(2+)</name>
        <dbReference type="ChEBI" id="CHEBI:18420"/>
    </ligand>
</feature>
<dbReference type="Pfam" id="PF00702">
    <property type="entry name" value="Hydrolase"/>
    <property type="match status" value="1"/>
</dbReference>
<dbReference type="GO" id="GO:0005634">
    <property type="term" value="C:nucleus"/>
    <property type="evidence" value="ECO:0007669"/>
    <property type="project" value="UniProtKB-SubCell"/>
</dbReference>
<dbReference type="Proteomes" id="UP000230069">
    <property type="component" value="Unassembled WGS sequence"/>
</dbReference>
<evidence type="ECO:0000313" key="7">
    <source>
        <dbReference type="EMBL" id="PIA35238.1"/>
    </source>
</evidence>
<dbReference type="GO" id="GO:0019509">
    <property type="term" value="P:L-methionine salvage from methylthioadenosine"/>
    <property type="evidence" value="ECO:0007669"/>
    <property type="project" value="UniProtKB-UniRule"/>
</dbReference>
<dbReference type="InterPro" id="IPR027511">
    <property type="entry name" value="ENOPH1_eukaryotes"/>
</dbReference>
<dbReference type="SFLD" id="SFLDF00044">
    <property type="entry name" value="enolase-phosphatase"/>
    <property type="match status" value="1"/>
</dbReference>
<dbReference type="InterPro" id="IPR036412">
    <property type="entry name" value="HAD-like_sf"/>
</dbReference>